<sequence>MVPNDFPDVTTTEWNTSVGVPLLAAAQKVLGAADEHLDTGLELGPDDVGGYGEEREQPRVDEGVDDQGL</sequence>
<gene>
    <name evidence="2" type="ORF">HGRIS_000016</name>
</gene>
<evidence type="ECO:0000256" key="1">
    <source>
        <dbReference type="SAM" id="MobiDB-lite"/>
    </source>
</evidence>
<evidence type="ECO:0000313" key="3">
    <source>
        <dbReference type="Proteomes" id="UP001556367"/>
    </source>
</evidence>
<accession>A0ABR3JPT8</accession>
<dbReference type="Proteomes" id="UP001556367">
    <property type="component" value="Unassembled WGS sequence"/>
</dbReference>
<organism evidence="2 3">
    <name type="scientific">Hohenbuehelia grisea</name>
    <dbReference type="NCBI Taxonomy" id="104357"/>
    <lineage>
        <taxon>Eukaryota</taxon>
        <taxon>Fungi</taxon>
        <taxon>Dikarya</taxon>
        <taxon>Basidiomycota</taxon>
        <taxon>Agaricomycotina</taxon>
        <taxon>Agaricomycetes</taxon>
        <taxon>Agaricomycetidae</taxon>
        <taxon>Agaricales</taxon>
        <taxon>Pleurotineae</taxon>
        <taxon>Pleurotaceae</taxon>
        <taxon>Hohenbuehelia</taxon>
    </lineage>
</organism>
<protein>
    <submittedName>
        <fullName evidence="2">Uncharacterized protein</fullName>
    </submittedName>
</protein>
<feature type="region of interest" description="Disordered" evidence="1">
    <location>
        <begin position="37"/>
        <end position="69"/>
    </location>
</feature>
<dbReference type="EMBL" id="JASNQZ010000004">
    <property type="protein sequence ID" value="KAL0957829.1"/>
    <property type="molecule type" value="Genomic_DNA"/>
</dbReference>
<comment type="caution">
    <text evidence="2">The sequence shown here is derived from an EMBL/GenBank/DDBJ whole genome shotgun (WGS) entry which is preliminary data.</text>
</comment>
<proteinExistence type="predicted"/>
<feature type="compositionally biased region" description="Basic and acidic residues" evidence="1">
    <location>
        <begin position="52"/>
        <end position="62"/>
    </location>
</feature>
<name>A0ABR3JPT8_9AGAR</name>
<reference evidence="3" key="1">
    <citation type="submission" date="2024-06" db="EMBL/GenBank/DDBJ databases">
        <title>Multi-omics analyses provide insights into the biosynthesis of the anticancer antibiotic pleurotin in Hohenbuehelia grisea.</title>
        <authorList>
            <person name="Weaver J.A."/>
            <person name="Alberti F."/>
        </authorList>
    </citation>
    <scope>NUCLEOTIDE SEQUENCE [LARGE SCALE GENOMIC DNA]</scope>
    <source>
        <strain evidence="3">T-177</strain>
    </source>
</reference>
<keyword evidence="3" id="KW-1185">Reference proteome</keyword>
<evidence type="ECO:0000313" key="2">
    <source>
        <dbReference type="EMBL" id="KAL0957829.1"/>
    </source>
</evidence>